<sequence>MRHTGSHGNTASLIGLIPNQHRPRCACILCRERRGSDVPVPASTQFHQPGISHRGPGRSHAYKRTGAVNLKCSQCGIAALADAGQVRRTAQGMLAWHQTQPGSQFAATAESSGVADRGCQGRCGERPHSGYCFEKLTGRIRTVDRADTAFKPSDLVAQFAQVFDEHLDYPPERLTVVIVRSGKGRHGSSPGQRVHDASDSMVCCACVLSGTKRMCGRVIASQIASGSAASVLLLLT</sequence>
<dbReference type="Proteomes" id="UP000494363">
    <property type="component" value="Unassembled WGS sequence"/>
</dbReference>
<name>A0A6J5F8W8_9BURK</name>
<keyword evidence="2" id="KW-1185">Reference proteome</keyword>
<gene>
    <name evidence="1" type="ORF">LMG29542_08720</name>
</gene>
<protein>
    <submittedName>
        <fullName evidence="1">Uncharacterized protein</fullName>
    </submittedName>
</protein>
<dbReference type="EMBL" id="CADIKH010000432">
    <property type="protein sequence ID" value="CAB3775338.1"/>
    <property type="molecule type" value="Genomic_DNA"/>
</dbReference>
<accession>A0A6J5F8W8</accession>
<evidence type="ECO:0000313" key="2">
    <source>
        <dbReference type="Proteomes" id="UP000494363"/>
    </source>
</evidence>
<reference evidence="1 2" key="1">
    <citation type="submission" date="2020-04" db="EMBL/GenBank/DDBJ databases">
        <authorList>
            <person name="De Canck E."/>
        </authorList>
    </citation>
    <scope>NUCLEOTIDE SEQUENCE [LARGE SCALE GENOMIC DNA]</scope>
    <source>
        <strain evidence="1 2">LMG 29542</strain>
    </source>
</reference>
<evidence type="ECO:0000313" key="1">
    <source>
        <dbReference type="EMBL" id="CAB3775338.1"/>
    </source>
</evidence>
<dbReference type="AlphaFoldDB" id="A0A6J5F8W8"/>
<organism evidence="1 2">
    <name type="scientific">Paraburkholderia humisilvae</name>
    <dbReference type="NCBI Taxonomy" id="627669"/>
    <lineage>
        <taxon>Bacteria</taxon>
        <taxon>Pseudomonadati</taxon>
        <taxon>Pseudomonadota</taxon>
        <taxon>Betaproteobacteria</taxon>
        <taxon>Burkholderiales</taxon>
        <taxon>Burkholderiaceae</taxon>
        <taxon>Paraburkholderia</taxon>
    </lineage>
</organism>
<proteinExistence type="predicted"/>